<dbReference type="InterPro" id="IPR011990">
    <property type="entry name" value="TPR-like_helical_dom_sf"/>
</dbReference>
<gene>
    <name evidence="5" type="ORF">HNR73_000437</name>
</gene>
<dbReference type="InterPro" id="IPR027417">
    <property type="entry name" value="P-loop_NTPase"/>
</dbReference>
<evidence type="ECO:0000259" key="4">
    <source>
        <dbReference type="PROSITE" id="PS51755"/>
    </source>
</evidence>
<dbReference type="InterPro" id="IPR005158">
    <property type="entry name" value="BTAD"/>
</dbReference>
<keyword evidence="6" id="KW-1185">Reference proteome</keyword>
<comment type="similarity">
    <text evidence="1">Belongs to the AfsR/DnrI/RedD regulatory family.</text>
</comment>
<dbReference type="CDD" id="cd15831">
    <property type="entry name" value="BTAD"/>
    <property type="match status" value="1"/>
</dbReference>
<proteinExistence type="inferred from homology"/>
<dbReference type="Pfam" id="PF25872">
    <property type="entry name" value="HTH_77"/>
    <property type="match status" value="1"/>
</dbReference>
<dbReference type="Gene3D" id="1.25.40.10">
    <property type="entry name" value="Tetratricopeptide repeat domain"/>
    <property type="match status" value="2"/>
</dbReference>
<dbReference type="GO" id="GO:0003677">
    <property type="term" value="F:DNA binding"/>
    <property type="evidence" value="ECO:0007669"/>
    <property type="project" value="UniProtKB-UniRule"/>
</dbReference>
<dbReference type="InterPro" id="IPR058852">
    <property type="entry name" value="HTH_77"/>
</dbReference>
<comment type="caution">
    <text evidence="5">The sequence shown here is derived from an EMBL/GenBank/DDBJ whole genome shotgun (WGS) entry which is preliminary data.</text>
</comment>
<dbReference type="InterPro" id="IPR001867">
    <property type="entry name" value="OmpR/PhoB-type_DNA-bd"/>
</dbReference>
<dbReference type="PROSITE" id="PS51755">
    <property type="entry name" value="OMPR_PHOB"/>
    <property type="match status" value="1"/>
</dbReference>
<protein>
    <submittedName>
        <fullName evidence="5">Putative ATPase/DNA-binding SARP family transcriptional activator/tetratricopeptide (TPR) repeat protein</fullName>
    </submittedName>
</protein>
<dbReference type="GO" id="GO:0006355">
    <property type="term" value="P:regulation of DNA-templated transcription"/>
    <property type="evidence" value="ECO:0007669"/>
    <property type="project" value="InterPro"/>
</dbReference>
<dbReference type="SUPFAM" id="SSF48452">
    <property type="entry name" value="TPR-like"/>
    <property type="match status" value="3"/>
</dbReference>
<dbReference type="SUPFAM" id="SSF52540">
    <property type="entry name" value="P-loop containing nucleoside triphosphate hydrolases"/>
    <property type="match status" value="1"/>
</dbReference>
<keyword evidence="2 3" id="KW-0238">DNA-binding</keyword>
<reference evidence="5 6" key="1">
    <citation type="submission" date="2020-08" db="EMBL/GenBank/DDBJ databases">
        <title>Genomic Encyclopedia of Type Strains, Phase IV (KMG-IV): sequencing the most valuable type-strain genomes for metagenomic binning, comparative biology and taxonomic classification.</title>
        <authorList>
            <person name="Goeker M."/>
        </authorList>
    </citation>
    <scope>NUCLEOTIDE SEQUENCE [LARGE SCALE GENOMIC DNA]</scope>
    <source>
        <strain evidence="5 6">YIM 65646</strain>
    </source>
</reference>
<organism evidence="5 6">
    <name type="scientific">Phytomonospora endophytica</name>
    <dbReference type="NCBI Taxonomy" id="714109"/>
    <lineage>
        <taxon>Bacteria</taxon>
        <taxon>Bacillati</taxon>
        <taxon>Actinomycetota</taxon>
        <taxon>Actinomycetes</taxon>
        <taxon>Micromonosporales</taxon>
        <taxon>Micromonosporaceae</taxon>
        <taxon>Phytomonospora</taxon>
    </lineage>
</organism>
<dbReference type="Gene3D" id="1.10.10.10">
    <property type="entry name" value="Winged helix-like DNA-binding domain superfamily/Winged helix DNA-binding domain"/>
    <property type="match status" value="1"/>
</dbReference>
<dbReference type="GO" id="GO:0000160">
    <property type="term" value="P:phosphorelay signal transduction system"/>
    <property type="evidence" value="ECO:0007669"/>
    <property type="project" value="InterPro"/>
</dbReference>
<name>A0A841FBB0_9ACTN</name>
<dbReference type="Proteomes" id="UP000548476">
    <property type="component" value="Unassembled WGS sequence"/>
</dbReference>
<dbReference type="EMBL" id="JACHGT010000001">
    <property type="protein sequence ID" value="MBB6032595.1"/>
    <property type="molecule type" value="Genomic_DNA"/>
</dbReference>
<evidence type="ECO:0000256" key="2">
    <source>
        <dbReference type="ARBA" id="ARBA00023125"/>
    </source>
</evidence>
<dbReference type="AlphaFoldDB" id="A0A841FBB0"/>
<evidence type="ECO:0000256" key="3">
    <source>
        <dbReference type="PROSITE-ProRule" id="PRU01091"/>
    </source>
</evidence>
<dbReference type="PANTHER" id="PTHR47691">
    <property type="entry name" value="REGULATOR-RELATED"/>
    <property type="match status" value="1"/>
</dbReference>
<dbReference type="InterPro" id="IPR036388">
    <property type="entry name" value="WH-like_DNA-bd_sf"/>
</dbReference>
<dbReference type="SMART" id="SM01043">
    <property type="entry name" value="BTAD"/>
    <property type="match status" value="1"/>
</dbReference>
<dbReference type="PANTHER" id="PTHR47691:SF3">
    <property type="entry name" value="HTH-TYPE TRANSCRIPTIONAL REGULATOR RV0890C-RELATED"/>
    <property type="match status" value="1"/>
</dbReference>
<evidence type="ECO:0000256" key="1">
    <source>
        <dbReference type="ARBA" id="ARBA00005820"/>
    </source>
</evidence>
<dbReference type="RefSeq" id="WP_184785493.1">
    <property type="nucleotide sequence ID" value="NZ_BONT01000039.1"/>
</dbReference>
<dbReference type="SMART" id="SM00862">
    <property type="entry name" value="Trans_reg_C"/>
    <property type="match status" value="1"/>
</dbReference>
<dbReference type="Gene3D" id="3.40.50.300">
    <property type="entry name" value="P-loop containing nucleotide triphosphate hydrolases"/>
    <property type="match status" value="1"/>
</dbReference>
<sequence length="923" mass="98090">MRFGVLGPLAVWPAPGAPVAVPETKVRLLLADLLAHAGEPVGVDRLIDDLWGAGPPADPRAALRVKVSQLRRVVGRDLITHTARGYVLLSTDIDAADFETALSRASASPDPMGKAELLTGALALWRGEAFTEFATEHFARPAITRLGELRLSAVEELAEARLELGEHVRVAADLSALVTAHPGRERLRAAHLLALYRSGRHAEAVAGFTDHRERLREDLGLDPGPEMAALHRAMLAHDTTLLPVTRPRPPTPPHPLLGRDNDLAAVHDLLGGARLVTLHGPGGVGKTRLALATGASAFAELGALPAGSPGEAVASVVAAALGIRDTDDLFAAGLTGLLLLDNCEHVLDAVAGLAAKLLRGAPGLRILATSREPLNLTGERVHHLAPLAKADAVRLFTARAGPAARADDERVAEICRRLDGLPLALELAAARVRGLGVDGVAEGLGDRFALLTDGPRDAPARQRTLRAVVDWSWEPLPPEEKALLRRLAVFAGGADPRAVEAVCGDGARLARLVDRALVTTVHSAGRVRYGLLDTIAAYGLERLRESGEETAVRERHRSYFTALAEKQTARLRGPGQLDALAVLDTETPNLRVALDERLAVVLAWYWHLRGRRAEARRAFAPAEGPEARTWRAVLDIAAGEEPDPPARAAKAHAEDPRPEAAWLLGDALFGLGSVGNGEDLNDIAHSAATDVWGTAATLVARARRATIRGHLAAAEKDATRALTLTRDGWLRSQAREELALLAEIAGEHERSARLRTQALADARELGLPTAPGLARLGRTALLTGDLERARALHERALAAATESGDEGTAQFADVGLALIDRREGALDEAETRLERWLDWCRRRDGDAGLALILAELGFVAEARGEADRALALHREGLAAARRFGDPRAVAYALEGIAGAYGLKGRPGLAGRRRARAGVLRAGG</sequence>
<dbReference type="Pfam" id="PF03704">
    <property type="entry name" value="BTAD"/>
    <property type="match status" value="1"/>
</dbReference>
<feature type="domain" description="OmpR/PhoB-type" evidence="4">
    <location>
        <begin position="1"/>
        <end position="90"/>
    </location>
</feature>
<dbReference type="SUPFAM" id="SSF46894">
    <property type="entry name" value="C-terminal effector domain of the bipartite response regulators"/>
    <property type="match status" value="1"/>
</dbReference>
<evidence type="ECO:0000313" key="5">
    <source>
        <dbReference type="EMBL" id="MBB6032595.1"/>
    </source>
</evidence>
<feature type="DNA-binding region" description="OmpR/PhoB-type" evidence="3">
    <location>
        <begin position="1"/>
        <end position="90"/>
    </location>
</feature>
<accession>A0A841FBB0</accession>
<dbReference type="InterPro" id="IPR016032">
    <property type="entry name" value="Sig_transdc_resp-reg_C-effctor"/>
</dbReference>
<evidence type="ECO:0000313" key="6">
    <source>
        <dbReference type="Proteomes" id="UP000548476"/>
    </source>
</evidence>